<comment type="caution">
    <text evidence="3">The sequence shown here is derived from an EMBL/GenBank/DDBJ whole genome shotgun (WGS) entry which is preliminary data.</text>
</comment>
<sequence length="188" mass="21243">SRERPTVRRCPRRIQRSGPPPVAPIVTEEPRTVAGWDFLVSAAEEDGAWGEWCAWQLEEQGYQVHLDLWDVVAGDHSVSRLDEAVSHSKRTLVILSEHYLASEKVQAEWQTAWLADPTGMKRRLIPVRVADYHPEAEMGLLQGISPINLVGLGDDAARRTFVDEIRRAIEGRYRPSEPPPFPGPPRRP</sequence>
<evidence type="ECO:0000313" key="4">
    <source>
        <dbReference type="Proteomes" id="UP000305282"/>
    </source>
</evidence>
<keyword evidence="4" id="KW-1185">Reference proteome</keyword>
<dbReference type="Gene3D" id="3.40.50.10140">
    <property type="entry name" value="Toll/interleukin-1 receptor homology (TIR) domain"/>
    <property type="match status" value="1"/>
</dbReference>
<dbReference type="AlphaFoldDB" id="A0A4S5CGF5"/>
<accession>A0A4S5CGF5</accession>
<keyword evidence="3" id="KW-0675">Receptor</keyword>
<evidence type="ECO:0000259" key="2">
    <source>
        <dbReference type="PROSITE" id="PS50104"/>
    </source>
</evidence>
<proteinExistence type="predicted"/>
<dbReference type="InterPro" id="IPR035897">
    <property type="entry name" value="Toll_tir_struct_dom_sf"/>
</dbReference>
<gene>
    <name evidence="3" type="ORF">E7Y31_20185</name>
</gene>
<dbReference type="Proteomes" id="UP000305282">
    <property type="component" value="Unassembled WGS sequence"/>
</dbReference>
<dbReference type="EMBL" id="SSXH01000731">
    <property type="protein sequence ID" value="THJ44739.1"/>
    <property type="molecule type" value="Genomic_DNA"/>
</dbReference>
<feature type="non-terminal residue" evidence="3">
    <location>
        <position position="1"/>
    </location>
</feature>
<organism evidence="3 4">
    <name type="scientific">Candidatus Frankia alpina</name>
    <dbReference type="NCBI Taxonomy" id="2699483"/>
    <lineage>
        <taxon>Bacteria</taxon>
        <taxon>Bacillati</taxon>
        <taxon>Actinomycetota</taxon>
        <taxon>Actinomycetes</taxon>
        <taxon>Frankiales</taxon>
        <taxon>Frankiaceae</taxon>
        <taxon>Frankia</taxon>
    </lineage>
</organism>
<dbReference type="PROSITE" id="PS50104">
    <property type="entry name" value="TIR"/>
    <property type="match status" value="1"/>
</dbReference>
<dbReference type="InterPro" id="IPR000157">
    <property type="entry name" value="TIR_dom"/>
</dbReference>
<name>A0A4S5CGF5_9ACTN</name>
<dbReference type="SMART" id="SM00255">
    <property type="entry name" value="TIR"/>
    <property type="match status" value="1"/>
</dbReference>
<feature type="region of interest" description="Disordered" evidence="1">
    <location>
        <begin position="1"/>
        <end position="26"/>
    </location>
</feature>
<dbReference type="Pfam" id="PF13676">
    <property type="entry name" value="TIR_2"/>
    <property type="match status" value="1"/>
</dbReference>
<dbReference type="GO" id="GO:0007165">
    <property type="term" value="P:signal transduction"/>
    <property type="evidence" value="ECO:0007669"/>
    <property type="project" value="InterPro"/>
</dbReference>
<dbReference type="SUPFAM" id="SSF52200">
    <property type="entry name" value="Toll/Interleukin receptor TIR domain"/>
    <property type="match status" value="1"/>
</dbReference>
<evidence type="ECO:0000313" key="3">
    <source>
        <dbReference type="EMBL" id="THJ44739.1"/>
    </source>
</evidence>
<feature type="domain" description="TIR" evidence="2">
    <location>
        <begin position="34"/>
        <end position="169"/>
    </location>
</feature>
<reference evidence="3 4" key="1">
    <citation type="submission" date="2019-04" db="EMBL/GenBank/DDBJ databases">
        <title>Draft genome sequences for three unisolated Alnus-infective Frankia Sp+ strains, AgTrS, AiOr and AvVan, the first sequenced Frankia strains able to sporulate in-planta.</title>
        <authorList>
            <person name="Bethencourt L."/>
            <person name="Vautrin F."/>
            <person name="Taib N."/>
            <person name="Dubost A."/>
            <person name="Castro-Garcia L."/>
            <person name="Imbaud O."/>
            <person name="Abrouk D."/>
            <person name="Fournier P."/>
            <person name="Briolay J."/>
            <person name="Nguyen A."/>
            <person name="Normand P."/>
            <person name="Fernandez M.P."/>
            <person name="Brochier-Armanet C."/>
            <person name="Herrera-Belaroussi A."/>
        </authorList>
    </citation>
    <scope>NUCLEOTIDE SEQUENCE [LARGE SCALE GENOMIC DNA]</scope>
    <source>
        <strain evidence="3 4">AvVan</strain>
    </source>
</reference>
<dbReference type="RefSeq" id="WP_136449390.1">
    <property type="nucleotide sequence ID" value="NZ_SSXH01000731.1"/>
</dbReference>
<dbReference type="OrthoDB" id="218695at2"/>
<protein>
    <submittedName>
        <fullName evidence="3">Toll/interleukin-1 receptor domain-containing protein</fullName>
    </submittedName>
</protein>
<evidence type="ECO:0000256" key="1">
    <source>
        <dbReference type="SAM" id="MobiDB-lite"/>
    </source>
</evidence>